<dbReference type="AlphaFoldDB" id="N8QF11"/>
<protein>
    <submittedName>
        <fullName evidence="2">Uncharacterized protein</fullName>
    </submittedName>
</protein>
<keyword evidence="1" id="KW-0812">Transmembrane</keyword>
<feature type="transmembrane region" description="Helical" evidence="1">
    <location>
        <begin position="60"/>
        <end position="80"/>
    </location>
</feature>
<dbReference type="PATRIC" id="fig|981333.9.peg.710"/>
<gene>
    <name evidence="2" type="ORF">F988_00703</name>
</gene>
<dbReference type="RefSeq" id="WP_004681077.1">
    <property type="nucleotide sequence ID" value="NZ_AIEB01000088.1"/>
</dbReference>
<proteinExistence type="predicted"/>
<dbReference type="HOGENOM" id="CLU_1544335_0_0_6"/>
<dbReference type="GeneID" id="99692191"/>
<sequence length="173" mass="21073">MNSILFEKTNYYNTQNKRREFDGNIILYISLSVLSFVLGFFVIKYLRVDEFSFNEKSFDYMLQLVVALYFMLYIPIAYWFKIFLYSKSIITIKYRDDCLEIQTFFLHRKIENFELFLGAEMYAQNINFLWFRGNKYLEHEEPLFVNSGENYTIHDIDRNKYYLITLAKKESEI</sequence>
<keyword evidence="1" id="KW-0472">Membrane</keyword>
<evidence type="ECO:0000313" key="3">
    <source>
        <dbReference type="Proteomes" id="UP000023776"/>
    </source>
</evidence>
<name>N8QF11_9GAMM</name>
<accession>N8QF11</accession>
<keyword evidence="3" id="KW-1185">Reference proteome</keyword>
<reference evidence="2 3" key="1">
    <citation type="submission" date="2013-02" db="EMBL/GenBank/DDBJ databases">
        <title>The Genome Sequence of Acinetobacter parvus CIP 108168.</title>
        <authorList>
            <consortium name="The Broad Institute Genome Sequencing Platform"/>
            <consortium name="The Broad Institute Genome Sequencing Center for Infectious Disease"/>
            <person name="Cerqueira G."/>
            <person name="Feldgarden M."/>
            <person name="Courvalin P."/>
            <person name="Perichon B."/>
            <person name="Grillot-Courvalin C."/>
            <person name="Clermont D."/>
            <person name="Rocha E."/>
            <person name="Yoon E.-J."/>
            <person name="Nemec A."/>
            <person name="Walker B."/>
            <person name="Young S.K."/>
            <person name="Zeng Q."/>
            <person name="Gargeya S."/>
            <person name="Fitzgerald M."/>
            <person name="Haas B."/>
            <person name="Abouelleil A."/>
            <person name="Alvarado L."/>
            <person name="Arachchi H.M."/>
            <person name="Berlin A.M."/>
            <person name="Chapman S.B."/>
            <person name="Dewar J."/>
            <person name="Goldberg J."/>
            <person name="Griggs A."/>
            <person name="Gujja S."/>
            <person name="Hansen M."/>
            <person name="Howarth C."/>
            <person name="Imamovic A."/>
            <person name="Larimer J."/>
            <person name="McCowan C."/>
            <person name="Murphy C."/>
            <person name="Neiman D."/>
            <person name="Pearson M."/>
            <person name="Priest M."/>
            <person name="Roberts A."/>
            <person name="Saif S."/>
            <person name="Shea T."/>
            <person name="Sisk P."/>
            <person name="Sykes S."/>
            <person name="Wortman J."/>
            <person name="Nusbaum C."/>
            <person name="Birren B."/>
        </authorList>
    </citation>
    <scope>NUCLEOTIDE SEQUENCE [LARGE SCALE GENOMIC DNA]</scope>
    <source>
        <strain evidence="2 3">CIP 108168</strain>
    </source>
</reference>
<comment type="caution">
    <text evidence="2">The sequence shown here is derived from an EMBL/GenBank/DDBJ whole genome shotgun (WGS) entry which is preliminary data.</text>
</comment>
<dbReference type="Proteomes" id="UP000023776">
    <property type="component" value="Unassembled WGS sequence"/>
</dbReference>
<evidence type="ECO:0000256" key="1">
    <source>
        <dbReference type="SAM" id="Phobius"/>
    </source>
</evidence>
<organism evidence="2 3">
    <name type="scientific">Acinetobacter parvus DSM 16617 = CIP 108168</name>
    <dbReference type="NCBI Taxonomy" id="981333"/>
    <lineage>
        <taxon>Bacteria</taxon>
        <taxon>Pseudomonadati</taxon>
        <taxon>Pseudomonadota</taxon>
        <taxon>Gammaproteobacteria</taxon>
        <taxon>Moraxellales</taxon>
        <taxon>Moraxellaceae</taxon>
        <taxon>Acinetobacter</taxon>
    </lineage>
</organism>
<feature type="transmembrane region" description="Helical" evidence="1">
    <location>
        <begin position="25"/>
        <end position="48"/>
    </location>
</feature>
<dbReference type="EMBL" id="APOM01000014">
    <property type="protein sequence ID" value="ENU37130.1"/>
    <property type="molecule type" value="Genomic_DNA"/>
</dbReference>
<keyword evidence="1" id="KW-1133">Transmembrane helix</keyword>
<evidence type="ECO:0000313" key="2">
    <source>
        <dbReference type="EMBL" id="ENU37130.1"/>
    </source>
</evidence>